<name>A0A5R9IHP3_9GAMM</name>
<feature type="transmembrane region" description="Helical" evidence="5">
    <location>
        <begin position="108"/>
        <end position="130"/>
    </location>
</feature>
<dbReference type="SUPFAM" id="SSF161084">
    <property type="entry name" value="MAPEG domain-like"/>
    <property type="match status" value="1"/>
</dbReference>
<organism evidence="6 7">
    <name type="scientific">Thalassotalea litorea</name>
    <dbReference type="NCBI Taxonomy" id="2020715"/>
    <lineage>
        <taxon>Bacteria</taxon>
        <taxon>Pseudomonadati</taxon>
        <taxon>Pseudomonadota</taxon>
        <taxon>Gammaproteobacteria</taxon>
        <taxon>Alteromonadales</taxon>
        <taxon>Colwelliaceae</taxon>
        <taxon>Thalassotalea</taxon>
    </lineage>
</organism>
<accession>A0A5R9IHP3</accession>
<dbReference type="PANTHER" id="PTHR35814:SF1">
    <property type="entry name" value="GLUTATHIONE S-TRANSFERASE-RELATED"/>
    <property type="match status" value="1"/>
</dbReference>
<dbReference type="PANTHER" id="PTHR35814">
    <property type="match status" value="1"/>
</dbReference>
<dbReference type="InterPro" id="IPR023352">
    <property type="entry name" value="MAPEG-like_dom_sf"/>
</dbReference>
<evidence type="ECO:0000256" key="2">
    <source>
        <dbReference type="ARBA" id="ARBA00022692"/>
    </source>
</evidence>
<protein>
    <submittedName>
        <fullName evidence="6">Glutathione S-transferase</fullName>
    </submittedName>
</protein>
<feature type="transmembrane region" description="Helical" evidence="5">
    <location>
        <begin position="6"/>
        <end position="27"/>
    </location>
</feature>
<sequence length="131" mass="14299">MEHSLTITGFYAGILALLYIALSFKVIGLRRRLKIGLGDGGDKELSKAIRVHGNFVEYVPFALLLLAILEINNGSQFVMHALGGALVTCRFLHAIGIAKSSGKSWQRFVGVLGTFLAMLILAIMNIAYMLF</sequence>
<comment type="caution">
    <text evidence="6">The sequence shown here is derived from an EMBL/GenBank/DDBJ whole genome shotgun (WGS) entry which is preliminary data.</text>
</comment>
<keyword evidence="3 5" id="KW-1133">Transmembrane helix</keyword>
<dbReference type="GO" id="GO:0016740">
    <property type="term" value="F:transferase activity"/>
    <property type="evidence" value="ECO:0007669"/>
    <property type="project" value="UniProtKB-KW"/>
</dbReference>
<evidence type="ECO:0000256" key="5">
    <source>
        <dbReference type="SAM" id="Phobius"/>
    </source>
</evidence>
<dbReference type="GO" id="GO:0016020">
    <property type="term" value="C:membrane"/>
    <property type="evidence" value="ECO:0007669"/>
    <property type="project" value="UniProtKB-SubCell"/>
</dbReference>
<dbReference type="InterPro" id="IPR001129">
    <property type="entry name" value="Membr-assoc_MAPEG"/>
</dbReference>
<comment type="subcellular location">
    <subcellularLocation>
        <location evidence="1">Membrane</location>
    </subcellularLocation>
</comment>
<dbReference type="OrthoDB" id="8537976at2"/>
<dbReference type="Proteomes" id="UP000307790">
    <property type="component" value="Unassembled WGS sequence"/>
</dbReference>
<evidence type="ECO:0000256" key="3">
    <source>
        <dbReference type="ARBA" id="ARBA00022989"/>
    </source>
</evidence>
<keyword evidence="2 5" id="KW-0812">Transmembrane</keyword>
<dbReference type="RefSeq" id="WP_138320372.1">
    <property type="nucleotide sequence ID" value="NZ_VCBC01000012.1"/>
</dbReference>
<dbReference type="Pfam" id="PF01124">
    <property type="entry name" value="MAPEG"/>
    <property type="match status" value="1"/>
</dbReference>
<dbReference type="AlphaFoldDB" id="A0A5R9IHP3"/>
<evidence type="ECO:0000313" key="7">
    <source>
        <dbReference type="Proteomes" id="UP000307790"/>
    </source>
</evidence>
<reference evidence="6 7" key="1">
    <citation type="submission" date="2019-05" db="EMBL/GenBank/DDBJ databases">
        <title>Genome sequences of Thalassotalea litorea 1K03283.</title>
        <authorList>
            <person name="Zhang D."/>
        </authorList>
    </citation>
    <scope>NUCLEOTIDE SEQUENCE [LARGE SCALE GENOMIC DNA]</scope>
    <source>
        <strain evidence="6 7">MCCC 1K03283</strain>
    </source>
</reference>
<keyword evidence="7" id="KW-1185">Reference proteome</keyword>
<proteinExistence type="predicted"/>
<dbReference type="Gene3D" id="1.20.120.550">
    <property type="entry name" value="Membrane associated eicosanoid/glutathione metabolism-like domain"/>
    <property type="match status" value="1"/>
</dbReference>
<evidence type="ECO:0000256" key="1">
    <source>
        <dbReference type="ARBA" id="ARBA00004370"/>
    </source>
</evidence>
<evidence type="ECO:0000256" key="4">
    <source>
        <dbReference type="ARBA" id="ARBA00023136"/>
    </source>
</evidence>
<keyword evidence="4 5" id="KW-0472">Membrane</keyword>
<gene>
    <name evidence="6" type="ORF">FE810_12310</name>
</gene>
<keyword evidence="6" id="KW-0808">Transferase</keyword>
<evidence type="ECO:0000313" key="6">
    <source>
        <dbReference type="EMBL" id="TLU64089.1"/>
    </source>
</evidence>
<dbReference type="EMBL" id="VCBC01000012">
    <property type="protein sequence ID" value="TLU64089.1"/>
    <property type="molecule type" value="Genomic_DNA"/>
</dbReference>